<accession>A0A926GJM5</accession>
<gene>
    <name evidence="1" type="ORF">H4P12_00590</name>
</gene>
<evidence type="ECO:0000313" key="1">
    <source>
        <dbReference type="EMBL" id="MBC9245240.1"/>
    </source>
</evidence>
<dbReference type="EMBL" id="JACOQL010000001">
    <property type="protein sequence ID" value="MBC9245240.1"/>
    <property type="molecule type" value="Genomic_DNA"/>
</dbReference>
<organism evidence="1 2">
    <name type="scientific">Paracoccus amoyensis</name>
    <dbReference type="NCBI Taxonomy" id="2760093"/>
    <lineage>
        <taxon>Bacteria</taxon>
        <taxon>Pseudomonadati</taxon>
        <taxon>Pseudomonadota</taxon>
        <taxon>Alphaproteobacteria</taxon>
        <taxon>Rhodobacterales</taxon>
        <taxon>Paracoccaceae</taxon>
        <taxon>Paracoccus</taxon>
    </lineage>
</organism>
<dbReference type="AlphaFoldDB" id="A0A926GJM5"/>
<dbReference type="RefSeq" id="WP_187791661.1">
    <property type="nucleotide sequence ID" value="NZ_JACOQL010000001.1"/>
</dbReference>
<keyword evidence="2" id="KW-1185">Reference proteome</keyword>
<sequence>MAQDQKKPLSIADRKSQAEADAVLAQMFGYFSREDAPREVKTEYDALYAA</sequence>
<reference evidence="1" key="1">
    <citation type="submission" date="2020-08" db="EMBL/GenBank/DDBJ databases">
        <title>Paracoccus amoyensis sp. nov., isolated from the surface seawater at coast of Xiamen, Fujian.</title>
        <authorList>
            <person name="Lyu L."/>
        </authorList>
    </citation>
    <scope>NUCLEOTIDE SEQUENCE</scope>
    <source>
        <strain evidence="1">11-3</strain>
    </source>
</reference>
<comment type="caution">
    <text evidence="1">The sequence shown here is derived from an EMBL/GenBank/DDBJ whole genome shotgun (WGS) entry which is preliminary data.</text>
</comment>
<name>A0A926GJM5_9RHOB</name>
<proteinExistence type="predicted"/>
<protein>
    <submittedName>
        <fullName evidence="1">Uncharacterized protein</fullName>
    </submittedName>
</protein>
<evidence type="ECO:0000313" key="2">
    <source>
        <dbReference type="Proteomes" id="UP000608594"/>
    </source>
</evidence>
<dbReference type="Proteomes" id="UP000608594">
    <property type="component" value="Unassembled WGS sequence"/>
</dbReference>